<evidence type="ECO:0000256" key="6">
    <source>
        <dbReference type="PIRNR" id="PIRNR000517"/>
    </source>
</evidence>
<comment type="pathway">
    <text evidence="6">Amino-acid degradation; L-phenylalanine degradation; acetoacetate and fumarate from L-phenylalanine: step 2/6.</text>
</comment>
<dbReference type="GO" id="GO:0004838">
    <property type="term" value="F:L-tyrosine-2-oxoglutarate transaminase activity"/>
    <property type="evidence" value="ECO:0007669"/>
    <property type="project" value="UniProtKB-UniRule"/>
</dbReference>
<evidence type="ECO:0000256" key="5">
    <source>
        <dbReference type="ARBA" id="ARBA00022898"/>
    </source>
</evidence>
<evidence type="ECO:0000313" key="9">
    <source>
        <dbReference type="EMBL" id="KAG5684608.1"/>
    </source>
</evidence>
<name>A0A9J6CRP5_POLVA</name>
<keyword evidence="10" id="KW-1185">Reference proteome</keyword>
<dbReference type="CDD" id="cd00609">
    <property type="entry name" value="AAT_like"/>
    <property type="match status" value="1"/>
</dbReference>
<dbReference type="PANTHER" id="PTHR45744">
    <property type="entry name" value="TYROSINE AMINOTRANSFERASE"/>
    <property type="match status" value="1"/>
</dbReference>
<keyword evidence="5 6" id="KW-0663">Pyridoxal phosphate</keyword>
<dbReference type="InterPro" id="IPR015424">
    <property type="entry name" value="PyrdxlP-dep_Trfase"/>
</dbReference>
<feature type="domain" description="Aminotransferase class I/classII large" evidence="8">
    <location>
        <begin position="28"/>
        <end position="399"/>
    </location>
</feature>
<dbReference type="GO" id="GO:0006572">
    <property type="term" value="P:L-tyrosine catabolic process"/>
    <property type="evidence" value="ECO:0007669"/>
    <property type="project" value="TreeGrafter"/>
</dbReference>
<evidence type="ECO:0000256" key="1">
    <source>
        <dbReference type="ARBA" id="ARBA00001933"/>
    </source>
</evidence>
<reference evidence="9" key="1">
    <citation type="submission" date="2021-03" db="EMBL/GenBank/DDBJ databases">
        <title>Chromosome level genome of the anhydrobiotic midge Polypedilum vanderplanki.</title>
        <authorList>
            <person name="Yoshida Y."/>
            <person name="Kikawada T."/>
            <person name="Gusev O."/>
        </authorList>
    </citation>
    <scope>NUCLEOTIDE SEQUENCE</scope>
    <source>
        <strain evidence="9">NIAS01</strain>
        <tissue evidence="9">Whole body or cell culture</tissue>
    </source>
</reference>
<dbReference type="GO" id="GO:0006559">
    <property type="term" value="P:L-phenylalanine catabolic process"/>
    <property type="evidence" value="ECO:0007669"/>
    <property type="project" value="UniProtKB-UniRule"/>
</dbReference>
<evidence type="ECO:0000313" key="10">
    <source>
        <dbReference type="Proteomes" id="UP001107558"/>
    </source>
</evidence>
<keyword evidence="3" id="KW-0032">Aminotransferase</keyword>
<protein>
    <recommendedName>
        <fullName evidence="6">Tyrosine aminotransferase</fullName>
        <shortName evidence="6">TAT</shortName>
        <ecNumber evidence="6">2.6.1.5</ecNumber>
    </recommendedName>
</protein>
<dbReference type="InterPro" id="IPR005958">
    <property type="entry name" value="TyrNic_aminoTrfase"/>
</dbReference>
<dbReference type="SUPFAM" id="SSF53383">
    <property type="entry name" value="PLP-dependent transferases"/>
    <property type="match status" value="1"/>
</dbReference>
<dbReference type="Gene3D" id="3.40.640.10">
    <property type="entry name" value="Type I PLP-dependent aspartate aminotransferase-like (Major domain)"/>
    <property type="match status" value="1"/>
</dbReference>
<evidence type="ECO:0000256" key="7">
    <source>
        <dbReference type="PIRSR" id="PIRSR000517-1"/>
    </source>
</evidence>
<keyword evidence="4" id="KW-0808">Transferase</keyword>
<evidence type="ECO:0000259" key="8">
    <source>
        <dbReference type="Pfam" id="PF00155"/>
    </source>
</evidence>
<dbReference type="GO" id="GO:0030170">
    <property type="term" value="F:pyridoxal phosphate binding"/>
    <property type="evidence" value="ECO:0007669"/>
    <property type="project" value="InterPro"/>
</dbReference>
<comment type="subunit">
    <text evidence="6">Homodimer.</text>
</comment>
<dbReference type="EC" id="2.6.1.5" evidence="6"/>
<evidence type="ECO:0000256" key="4">
    <source>
        <dbReference type="ARBA" id="ARBA00022679"/>
    </source>
</evidence>
<evidence type="ECO:0000256" key="2">
    <source>
        <dbReference type="ARBA" id="ARBA00007441"/>
    </source>
</evidence>
<accession>A0A9J6CRP5</accession>
<gene>
    <name evidence="9" type="ORF">PVAND_013833</name>
</gene>
<feature type="modified residue" description="N6-(pyridoxal phosphate)lysine" evidence="7">
    <location>
        <position position="245"/>
    </location>
</feature>
<comment type="catalytic activity">
    <reaction evidence="6">
        <text>L-tyrosine + 2-oxoglutarate = 3-(4-hydroxyphenyl)pyruvate + L-glutamate</text>
        <dbReference type="Rhea" id="RHEA:15093"/>
        <dbReference type="ChEBI" id="CHEBI:16810"/>
        <dbReference type="ChEBI" id="CHEBI:29985"/>
        <dbReference type="ChEBI" id="CHEBI:36242"/>
        <dbReference type="ChEBI" id="CHEBI:58315"/>
        <dbReference type="EC" id="2.6.1.5"/>
    </reaction>
</comment>
<dbReference type="PIRSF" id="PIRSF000517">
    <property type="entry name" value="Tyr_transaminase"/>
    <property type="match status" value="1"/>
</dbReference>
<dbReference type="InterPro" id="IPR015421">
    <property type="entry name" value="PyrdxlP-dep_Trfase_major"/>
</dbReference>
<sequence length="417" mass="47472">MTTFAEKTDNPLRKIWEGPKIDPNKDKKLITLQIGDPTAFGNFYAAKESIEAIKNALEKDNFSYTVSSGLKAAREAVASYVNNNDKSVQVNDSDKCFDVNSEDVIMSNGCSTALEICFRALANPRENILVPRPSWNYSTWLEPTEIVSKFYNLDCTRNWEIDLEHLESQIDESTRAILVNNPGNPCGNVFSKEHILKILEIAEKHQIPIIADEVYEFFTFPGIEFYSFSSLSKNVPILTCSGLTKRFIMPGIRVGWIVIHDRNNQLNDIRKGLLNIAGRNFWPNSTAQIALTEIIKNTPKAFLEENAARVHDHALSAYKILRETPGLIPIFPRGGMYIMIKIELEKFPKFKTCLEFTQQLIREQSVATFPGYPCFNFPGFFRIVLTVPKELIIEACERIKEFCEQNCKQSEKYLKSG</sequence>
<proteinExistence type="inferred from homology"/>
<evidence type="ECO:0000256" key="3">
    <source>
        <dbReference type="ARBA" id="ARBA00022576"/>
    </source>
</evidence>
<comment type="function">
    <text evidence="6">Transaminase involved in tyrosine breakdown. Converts tyrosine to p-hydroxyphenylpyruvate.</text>
</comment>
<dbReference type="EMBL" id="JADBJN010000001">
    <property type="protein sequence ID" value="KAG5684608.1"/>
    <property type="molecule type" value="Genomic_DNA"/>
</dbReference>
<dbReference type="InterPro" id="IPR004839">
    <property type="entry name" value="Aminotransferase_I/II_large"/>
</dbReference>
<dbReference type="NCBIfam" id="TIGR01265">
    <property type="entry name" value="tyr_nico_aTase"/>
    <property type="match status" value="1"/>
</dbReference>
<dbReference type="Pfam" id="PF00155">
    <property type="entry name" value="Aminotran_1_2"/>
    <property type="match status" value="1"/>
</dbReference>
<comment type="caution">
    <text evidence="9">The sequence shown here is derived from an EMBL/GenBank/DDBJ whole genome shotgun (WGS) entry which is preliminary data.</text>
</comment>
<dbReference type="AlphaFoldDB" id="A0A9J6CRP5"/>
<dbReference type="PANTHER" id="PTHR45744:SF2">
    <property type="entry name" value="TYROSINE AMINOTRANSFERASE"/>
    <property type="match status" value="1"/>
</dbReference>
<dbReference type="InterPro" id="IPR015422">
    <property type="entry name" value="PyrdxlP-dep_Trfase_small"/>
</dbReference>
<comment type="cofactor">
    <cofactor evidence="1 6 7">
        <name>pyridoxal 5'-phosphate</name>
        <dbReference type="ChEBI" id="CHEBI:597326"/>
    </cofactor>
</comment>
<dbReference type="OrthoDB" id="7042322at2759"/>
<dbReference type="Proteomes" id="UP001107558">
    <property type="component" value="Chromosome 1"/>
</dbReference>
<dbReference type="Gene3D" id="3.90.1150.10">
    <property type="entry name" value="Aspartate Aminotransferase, domain 1"/>
    <property type="match status" value="1"/>
</dbReference>
<organism evidence="9 10">
    <name type="scientific">Polypedilum vanderplanki</name>
    <name type="common">Sleeping chironomid midge</name>
    <dbReference type="NCBI Taxonomy" id="319348"/>
    <lineage>
        <taxon>Eukaryota</taxon>
        <taxon>Metazoa</taxon>
        <taxon>Ecdysozoa</taxon>
        <taxon>Arthropoda</taxon>
        <taxon>Hexapoda</taxon>
        <taxon>Insecta</taxon>
        <taxon>Pterygota</taxon>
        <taxon>Neoptera</taxon>
        <taxon>Endopterygota</taxon>
        <taxon>Diptera</taxon>
        <taxon>Nematocera</taxon>
        <taxon>Chironomoidea</taxon>
        <taxon>Chironomidae</taxon>
        <taxon>Chironominae</taxon>
        <taxon>Polypedilum</taxon>
        <taxon>Polypedilum</taxon>
    </lineage>
</organism>
<comment type="similarity">
    <text evidence="2 6">Belongs to the class-I pyridoxal-phosphate-dependent aminotransferase family.</text>
</comment>